<organism evidence="2 3">
    <name type="scientific">Methanooceanicella nereidis</name>
    <dbReference type="NCBI Taxonomy" id="2052831"/>
    <lineage>
        <taxon>Archaea</taxon>
        <taxon>Methanobacteriati</taxon>
        <taxon>Methanobacteriota</taxon>
        <taxon>Stenosarchaea group</taxon>
        <taxon>Methanomicrobia</taxon>
        <taxon>Methanocellales</taxon>
        <taxon>Methanocellaceae</taxon>
        <taxon>Methanooceanicella</taxon>
    </lineage>
</organism>
<feature type="transmembrane region" description="Helical" evidence="1">
    <location>
        <begin position="210"/>
        <end position="236"/>
    </location>
</feature>
<keyword evidence="1" id="KW-0812">Transmembrane</keyword>
<keyword evidence="1" id="KW-1133">Transmembrane helix</keyword>
<accession>A0AAP2W7W6</accession>
<evidence type="ECO:0000313" key="2">
    <source>
        <dbReference type="EMBL" id="MCD1295664.1"/>
    </source>
</evidence>
<sequence>MEILSNISALFHIFLLVLVLLLSILVVLLTPKVREIENNMIKTISYIILGILSFSLVGVAFNLWQPSGSVDAVSLLQPYMQFYPIFILSIALSAVILVTYMEKERYGHIFAGAGFAVLLPDILTYIHYGRYDLVLLGFALWAIIPTLWVRMWKDNIYEPTTFKEKAIIALKAAILTYPVYITTGLVAIFGESQRSIDPAVMSSLTTNMQNIVWFVLITLWLYLLINTLIVSIMFVIHDLAIHTLNIRRVVTPKQDIQYIKEQQVIIKRQEKKERPDAYKGLIEEMSVFHKYLDQVDRLRAASTIARFKNEYQTIAARYNDGSKAEAERIIKSLDQEFKRRYA</sequence>
<evidence type="ECO:0000313" key="3">
    <source>
        <dbReference type="Proteomes" id="UP001320159"/>
    </source>
</evidence>
<reference evidence="2 3" key="1">
    <citation type="submission" date="2017-11" db="EMBL/GenBank/DDBJ databases">
        <title>Isolation and Characterization of Family Methanocellaceae Species from Potential Methane Hydrate Area Offshore Southwestern Taiwan.</title>
        <authorList>
            <person name="Zhang W.-L."/>
            <person name="Chen W.-C."/>
            <person name="Lai M.-C."/>
            <person name="Chen S.-C."/>
        </authorList>
    </citation>
    <scope>NUCLEOTIDE SEQUENCE [LARGE SCALE GENOMIC DNA]</scope>
    <source>
        <strain evidence="2 3">CWC-04</strain>
    </source>
</reference>
<comment type="caution">
    <text evidence="2">The sequence shown here is derived from an EMBL/GenBank/DDBJ whole genome shotgun (WGS) entry which is preliminary data.</text>
</comment>
<keyword evidence="3" id="KW-1185">Reference proteome</keyword>
<keyword evidence="1" id="KW-0472">Membrane</keyword>
<feature type="transmembrane region" description="Helical" evidence="1">
    <location>
        <begin position="6"/>
        <end position="31"/>
    </location>
</feature>
<feature type="transmembrane region" description="Helical" evidence="1">
    <location>
        <begin position="81"/>
        <end position="101"/>
    </location>
</feature>
<dbReference type="RefSeq" id="WP_230742521.1">
    <property type="nucleotide sequence ID" value="NZ_PGCK01000010.1"/>
</dbReference>
<proteinExistence type="predicted"/>
<gene>
    <name evidence="2" type="ORF">CUJ83_11715</name>
</gene>
<dbReference type="AlphaFoldDB" id="A0AAP2W7W6"/>
<feature type="transmembrane region" description="Helical" evidence="1">
    <location>
        <begin position="43"/>
        <end position="61"/>
    </location>
</feature>
<feature type="transmembrane region" description="Helical" evidence="1">
    <location>
        <begin position="172"/>
        <end position="190"/>
    </location>
</feature>
<evidence type="ECO:0000256" key="1">
    <source>
        <dbReference type="SAM" id="Phobius"/>
    </source>
</evidence>
<feature type="transmembrane region" description="Helical" evidence="1">
    <location>
        <begin position="133"/>
        <end position="151"/>
    </location>
</feature>
<dbReference type="Proteomes" id="UP001320159">
    <property type="component" value="Unassembled WGS sequence"/>
</dbReference>
<protein>
    <submittedName>
        <fullName evidence="2">Uncharacterized protein</fullName>
    </submittedName>
</protein>
<name>A0AAP2W7W6_9EURY</name>
<dbReference type="EMBL" id="PGCK01000010">
    <property type="protein sequence ID" value="MCD1295664.1"/>
    <property type="molecule type" value="Genomic_DNA"/>
</dbReference>